<dbReference type="PANTHER" id="PTHR43158">
    <property type="entry name" value="SKFA PEPTIDE EXPORT ATP-BINDING PROTEIN SKFE"/>
    <property type="match status" value="1"/>
</dbReference>
<evidence type="ECO:0000256" key="1">
    <source>
        <dbReference type="ARBA" id="ARBA00022741"/>
    </source>
</evidence>
<dbReference type="RefSeq" id="WP_129035337.1">
    <property type="nucleotide sequence ID" value="NZ_SDDX01000010.1"/>
</dbReference>
<dbReference type="InterPro" id="IPR003593">
    <property type="entry name" value="AAA+_ATPase"/>
</dbReference>
<evidence type="ECO:0000259" key="3">
    <source>
        <dbReference type="PROSITE" id="PS50893"/>
    </source>
</evidence>
<dbReference type="Pfam" id="PF00005">
    <property type="entry name" value="ABC_tran"/>
    <property type="match status" value="2"/>
</dbReference>
<proteinExistence type="predicted"/>
<accession>A0ABY3P2Q9</accession>
<dbReference type="SUPFAM" id="SSF52540">
    <property type="entry name" value="P-loop containing nucleoside triphosphate hydrolases"/>
    <property type="match status" value="2"/>
</dbReference>
<keyword evidence="5" id="KW-1185">Reference proteome</keyword>
<feature type="domain" description="ABC transporter" evidence="3">
    <location>
        <begin position="4"/>
        <end position="235"/>
    </location>
</feature>
<dbReference type="NCBIfam" id="NF008186">
    <property type="entry name" value="PRK10938.1"/>
    <property type="match status" value="1"/>
</dbReference>
<dbReference type="EMBL" id="VTFR01000004">
    <property type="protein sequence ID" value="TYT33333.1"/>
    <property type="molecule type" value="Genomic_DNA"/>
</dbReference>
<comment type="caution">
    <text evidence="4">The sequence shown here is derived from an EMBL/GenBank/DDBJ whole genome shotgun (WGS) entry which is preliminary data.</text>
</comment>
<sequence length="490" mass="54939">MSSLQISQGTFRLSDTRTLSLPELNLRAGESWAFVGTNGSGKSALARALAGELTLLKGERQCSFTRITRLSFEQLQKLVSDEWQRNNTDLLSPGEEDTGRTTAEIIQDERKDAARCQQLAELFGITGLLERRFKYLSTGETRKTLLCQALMNEPDLLILDEPFDGLDVQSRAQLASLLATLNQQGYTLVLVLNRFDEIPDFVQYAGVLVDCCLTETGEKEALLQQALIAQLAHSEKLDGIALPEPDAPSARHLLDNHQPRIELKNGTVSYNDRPILDRLSWTVNPGEHWQITGPNGAGKSTLLSLITGDHPQGYSNDLTLFGRRRGSGETIWDIKKHIGYVSSSLHLDYRVSTTVRNVILSGYFDSIGIYQAVSDKQHKLAQEWLDILGMDKRVADAPFHSLSWGQQRLALIVRALVKHPTVLILDEPLQGLDPLNRQLIRRFVDVLISEGETQLLFVSHHAEDAPSCITHRLEFVPHGEQYRYELSRIR</sequence>
<name>A0ABY3P2Q9_9ENTR</name>
<evidence type="ECO:0000313" key="4">
    <source>
        <dbReference type="EMBL" id="TYT33333.1"/>
    </source>
</evidence>
<feature type="domain" description="ABC transporter" evidence="3">
    <location>
        <begin position="261"/>
        <end position="489"/>
    </location>
</feature>
<protein>
    <submittedName>
        <fullName evidence="4">Molybdate ABC transporter ATP-binding protein ModF</fullName>
    </submittedName>
</protein>
<dbReference type="SMART" id="SM00382">
    <property type="entry name" value="AAA"/>
    <property type="match status" value="2"/>
</dbReference>
<organism evidence="4 5">
    <name type="scientific">Lelliottia nimipressuralis</name>
    <dbReference type="NCBI Taxonomy" id="69220"/>
    <lineage>
        <taxon>Bacteria</taxon>
        <taxon>Pseudomonadati</taxon>
        <taxon>Pseudomonadota</taxon>
        <taxon>Gammaproteobacteria</taxon>
        <taxon>Enterobacterales</taxon>
        <taxon>Enterobacteriaceae</taxon>
        <taxon>Lelliottia</taxon>
    </lineage>
</organism>
<dbReference type="GO" id="GO:0005524">
    <property type="term" value="F:ATP binding"/>
    <property type="evidence" value="ECO:0007669"/>
    <property type="project" value="UniProtKB-KW"/>
</dbReference>
<dbReference type="Gene3D" id="3.40.50.300">
    <property type="entry name" value="P-loop containing nucleotide triphosphate hydrolases"/>
    <property type="match status" value="2"/>
</dbReference>
<dbReference type="InterPro" id="IPR027417">
    <property type="entry name" value="P-loop_NTPase"/>
</dbReference>
<gene>
    <name evidence="4" type="primary">modF</name>
    <name evidence="4" type="ORF">FZO59_08720</name>
</gene>
<evidence type="ECO:0000256" key="2">
    <source>
        <dbReference type="ARBA" id="ARBA00022840"/>
    </source>
</evidence>
<dbReference type="PANTHER" id="PTHR43158:SF2">
    <property type="entry name" value="SKFA PEPTIDE EXPORT ATP-BINDING PROTEIN SKFE"/>
    <property type="match status" value="1"/>
</dbReference>
<evidence type="ECO:0000313" key="5">
    <source>
        <dbReference type="Proteomes" id="UP000323910"/>
    </source>
</evidence>
<keyword evidence="2 4" id="KW-0067">ATP-binding</keyword>
<dbReference type="PROSITE" id="PS50893">
    <property type="entry name" value="ABC_TRANSPORTER_2"/>
    <property type="match status" value="2"/>
</dbReference>
<dbReference type="InterPro" id="IPR003439">
    <property type="entry name" value="ABC_transporter-like_ATP-bd"/>
</dbReference>
<keyword evidence="1" id="KW-0547">Nucleotide-binding</keyword>
<reference evidence="4 5" key="1">
    <citation type="submission" date="2019-08" db="EMBL/GenBank/DDBJ databases">
        <title>The draft genome of Lelliottia nimipressuralis strain CICC 24156.</title>
        <authorList>
            <person name="Wu W."/>
            <person name="Feng Y."/>
            <person name="Zong Z."/>
        </authorList>
    </citation>
    <scope>NUCLEOTIDE SEQUENCE [LARGE SCALE GENOMIC DNA]</scope>
    <source>
        <strain evidence="4 5">CICC 24156</strain>
    </source>
</reference>
<dbReference type="Proteomes" id="UP000323910">
    <property type="component" value="Unassembled WGS sequence"/>
</dbReference>